<evidence type="ECO:0000256" key="7">
    <source>
        <dbReference type="ARBA" id="ARBA00042164"/>
    </source>
</evidence>
<dbReference type="GO" id="GO:0005615">
    <property type="term" value="C:extracellular space"/>
    <property type="evidence" value="ECO:0007669"/>
    <property type="project" value="TreeGrafter"/>
</dbReference>
<proteinExistence type="inferred from homology"/>
<evidence type="ECO:0000256" key="6">
    <source>
        <dbReference type="ARBA" id="ARBA00041953"/>
    </source>
</evidence>
<evidence type="ECO:0000313" key="9">
    <source>
        <dbReference type="EMBL" id="KAJ1124013.1"/>
    </source>
</evidence>
<dbReference type="Pfam" id="PF00123">
    <property type="entry name" value="Hormone_2"/>
    <property type="match status" value="1"/>
</dbReference>
<name>A0AAV7P6S1_PLEWA</name>
<organism evidence="9 10">
    <name type="scientific">Pleurodeles waltl</name>
    <name type="common">Iberian ribbed newt</name>
    <dbReference type="NCBI Taxonomy" id="8319"/>
    <lineage>
        <taxon>Eukaryota</taxon>
        <taxon>Metazoa</taxon>
        <taxon>Chordata</taxon>
        <taxon>Craniata</taxon>
        <taxon>Vertebrata</taxon>
        <taxon>Euteleostomi</taxon>
        <taxon>Amphibia</taxon>
        <taxon>Batrachia</taxon>
        <taxon>Caudata</taxon>
        <taxon>Salamandroidea</taxon>
        <taxon>Salamandridae</taxon>
        <taxon>Pleurodelinae</taxon>
        <taxon>Pleurodeles</taxon>
    </lineage>
</organism>
<gene>
    <name evidence="9" type="ORF">NDU88_002477</name>
</gene>
<evidence type="ECO:0000256" key="3">
    <source>
        <dbReference type="ARBA" id="ARBA00022525"/>
    </source>
</evidence>
<comment type="function">
    <text evidence="4">GRF is released by the hypothalamus and acts on the adenohypophyse to stimulate the secretion of growth hormone.</text>
</comment>
<dbReference type="PANTHER" id="PTHR11213">
    <property type="entry name" value="GLUCAGON-FAMILY NEUROPEPTIDE"/>
    <property type="match status" value="1"/>
</dbReference>
<comment type="subcellular location">
    <subcellularLocation>
        <location evidence="1">Secreted</location>
    </subcellularLocation>
</comment>
<dbReference type="Proteomes" id="UP001066276">
    <property type="component" value="Chromosome 7"/>
</dbReference>
<evidence type="ECO:0000259" key="8">
    <source>
        <dbReference type="PROSITE" id="PS00260"/>
    </source>
</evidence>
<dbReference type="GO" id="GO:0016608">
    <property type="term" value="F:growth hormone-releasing hormone activity"/>
    <property type="evidence" value="ECO:0007669"/>
    <property type="project" value="TreeGrafter"/>
</dbReference>
<accession>A0AAV7P6S1</accession>
<keyword evidence="10" id="KW-1185">Reference proteome</keyword>
<dbReference type="GO" id="GO:0005184">
    <property type="term" value="F:neuropeptide hormone activity"/>
    <property type="evidence" value="ECO:0007669"/>
    <property type="project" value="InterPro"/>
</dbReference>
<evidence type="ECO:0000256" key="2">
    <source>
        <dbReference type="ARBA" id="ARBA00008369"/>
    </source>
</evidence>
<sequence>MLFLLVTCSHCSPLYPAFSYDQLPISRKAMSFQLQERDPVQSRDLSLEEQEHFLSDPTEKRAERHADAIFTNTYRKFLGQISARKFLQTIMGKRLGQGIHGEGGQEVLTRRQLDSILMDSHFHKQMAMKNVLAAILSNLSIQDINSDPKTDYTPSLSELLNL</sequence>
<dbReference type="PROSITE" id="PS00260">
    <property type="entry name" value="GLUCAGON"/>
    <property type="match status" value="1"/>
</dbReference>
<comment type="caution">
    <text evidence="9">The sequence shown here is derived from an EMBL/GenBank/DDBJ whole genome shotgun (WGS) entry which is preliminary data.</text>
</comment>
<evidence type="ECO:0000256" key="4">
    <source>
        <dbReference type="ARBA" id="ARBA00037623"/>
    </source>
</evidence>
<dbReference type="GO" id="GO:0032880">
    <property type="term" value="P:regulation of protein localization"/>
    <property type="evidence" value="ECO:0007669"/>
    <property type="project" value="TreeGrafter"/>
</dbReference>
<dbReference type="GO" id="GO:0031770">
    <property type="term" value="F:growth hormone-releasing hormone receptor binding"/>
    <property type="evidence" value="ECO:0007669"/>
    <property type="project" value="TreeGrafter"/>
</dbReference>
<dbReference type="AlphaFoldDB" id="A0AAV7P6S1"/>
<reference evidence="9" key="1">
    <citation type="journal article" date="2022" name="bioRxiv">
        <title>Sequencing and chromosome-scale assembly of the giantPleurodeles waltlgenome.</title>
        <authorList>
            <person name="Brown T."/>
            <person name="Elewa A."/>
            <person name="Iarovenko S."/>
            <person name="Subramanian E."/>
            <person name="Araus A.J."/>
            <person name="Petzold A."/>
            <person name="Susuki M."/>
            <person name="Suzuki K.-i.T."/>
            <person name="Hayashi T."/>
            <person name="Toyoda A."/>
            <person name="Oliveira C."/>
            <person name="Osipova E."/>
            <person name="Leigh N.D."/>
            <person name="Simon A."/>
            <person name="Yun M.H."/>
        </authorList>
    </citation>
    <scope>NUCLEOTIDE SEQUENCE</scope>
    <source>
        <strain evidence="9">20211129_DDA</strain>
        <tissue evidence="9">Liver</tissue>
    </source>
</reference>
<dbReference type="GO" id="GO:0043195">
    <property type="term" value="C:terminal bouton"/>
    <property type="evidence" value="ECO:0007669"/>
    <property type="project" value="TreeGrafter"/>
</dbReference>
<keyword evidence="3" id="KW-0964">Secreted</keyword>
<dbReference type="EMBL" id="JANPWB010000011">
    <property type="protein sequence ID" value="KAJ1124013.1"/>
    <property type="molecule type" value="Genomic_DNA"/>
</dbReference>
<dbReference type="SMART" id="SM00070">
    <property type="entry name" value="GLUCA"/>
    <property type="match status" value="1"/>
</dbReference>
<comment type="similarity">
    <text evidence="2">Belongs to the glucagon family.</text>
</comment>
<evidence type="ECO:0000313" key="10">
    <source>
        <dbReference type="Proteomes" id="UP001066276"/>
    </source>
</evidence>
<dbReference type="GO" id="GO:0043204">
    <property type="term" value="C:perikaryon"/>
    <property type="evidence" value="ECO:0007669"/>
    <property type="project" value="TreeGrafter"/>
</dbReference>
<evidence type="ECO:0000256" key="1">
    <source>
        <dbReference type="ARBA" id="ARBA00004613"/>
    </source>
</evidence>
<protein>
    <recommendedName>
        <fullName evidence="5">Somatoliberin</fullName>
    </recommendedName>
    <alternativeName>
        <fullName evidence="7">Growth hormone-releasing factor</fullName>
    </alternativeName>
    <alternativeName>
        <fullName evidence="6">Growth hormone-releasing hormone</fullName>
    </alternativeName>
</protein>
<dbReference type="PANTHER" id="PTHR11213:SF6">
    <property type="entry name" value="SOMATOLIBERIN"/>
    <property type="match status" value="1"/>
</dbReference>
<dbReference type="GO" id="GO:0051428">
    <property type="term" value="F:peptide hormone receptor binding"/>
    <property type="evidence" value="ECO:0007669"/>
    <property type="project" value="TreeGrafter"/>
</dbReference>
<feature type="domain" description="Glucagon / GIP / secretin / VIP family" evidence="8">
    <location>
        <begin position="65"/>
        <end position="87"/>
    </location>
</feature>
<dbReference type="GO" id="GO:0030252">
    <property type="term" value="P:growth hormone secretion"/>
    <property type="evidence" value="ECO:0007669"/>
    <property type="project" value="TreeGrafter"/>
</dbReference>
<dbReference type="GO" id="GO:0007189">
    <property type="term" value="P:adenylate cyclase-activating G protein-coupled receptor signaling pathway"/>
    <property type="evidence" value="ECO:0007669"/>
    <property type="project" value="TreeGrafter"/>
</dbReference>
<evidence type="ECO:0000256" key="5">
    <source>
        <dbReference type="ARBA" id="ARBA00040782"/>
    </source>
</evidence>
<dbReference type="InterPro" id="IPR000532">
    <property type="entry name" value="Glucagon_GIP_secretin_VIP"/>
</dbReference>
<dbReference type="InterPro" id="IPR046963">
    <property type="entry name" value="VIP/GHRH-like"/>
</dbReference>